<feature type="region of interest" description="Disordered" evidence="1">
    <location>
        <begin position="249"/>
        <end position="291"/>
    </location>
</feature>
<organism evidence="2 3">
    <name type="scientific">Nepenthes gracilis</name>
    <name type="common">Slender pitcher plant</name>
    <dbReference type="NCBI Taxonomy" id="150966"/>
    <lineage>
        <taxon>Eukaryota</taxon>
        <taxon>Viridiplantae</taxon>
        <taxon>Streptophyta</taxon>
        <taxon>Embryophyta</taxon>
        <taxon>Tracheophyta</taxon>
        <taxon>Spermatophyta</taxon>
        <taxon>Magnoliopsida</taxon>
        <taxon>eudicotyledons</taxon>
        <taxon>Gunneridae</taxon>
        <taxon>Pentapetalae</taxon>
        <taxon>Caryophyllales</taxon>
        <taxon>Nepenthaceae</taxon>
        <taxon>Nepenthes</taxon>
    </lineage>
</organism>
<dbReference type="EMBL" id="BSYO01000014">
    <property type="protein sequence ID" value="GMH14337.1"/>
    <property type="molecule type" value="Genomic_DNA"/>
</dbReference>
<gene>
    <name evidence="2" type="ORF">Nepgr_016178</name>
</gene>
<keyword evidence="3" id="KW-1185">Reference proteome</keyword>
<reference evidence="2" key="1">
    <citation type="submission" date="2023-05" db="EMBL/GenBank/DDBJ databases">
        <title>Nepenthes gracilis genome sequencing.</title>
        <authorList>
            <person name="Fukushima K."/>
        </authorList>
    </citation>
    <scope>NUCLEOTIDE SEQUENCE</scope>
    <source>
        <strain evidence="2">SING2019-196</strain>
    </source>
</reference>
<evidence type="ECO:0008006" key="4">
    <source>
        <dbReference type="Google" id="ProtNLM"/>
    </source>
</evidence>
<evidence type="ECO:0000313" key="3">
    <source>
        <dbReference type="Proteomes" id="UP001279734"/>
    </source>
</evidence>
<dbReference type="InterPro" id="IPR040267">
    <property type="entry name" value="EID1-like"/>
</dbReference>
<feature type="compositionally biased region" description="Acidic residues" evidence="1">
    <location>
        <begin position="252"/>
        <end position="263"/>
    </location>
</feature>
<protein>
    <recommendedName>
        <fullName evidence="4">EID1-like F-box protein 3</fullName>
    </recommendedName>
</protein>
<dbReference type="AlphaFoldDB" id="A0AAD3XR27"/>
<accession>A0AAD3XR27</accession>
<dbReference type="Proteomes" id="UP001279734">
    <property type="component" value="Unassembled WGS sequence"/>
</dbReference>
<dbReference type="PANTHER" id="PTHR31348:SF3">
    <property type="entry name" value="EID1-LIKE F-BOX PROTEIN 3"/>
    <property type="match status" value="1"/>
</dbReference>
<comment type="caution">
    <text evidence="2">The sequence shown here is derived from an EMBL/GenBank/DDBJ whole genome shotgun (WGS) entry which is preliminary data.</text>
</comment>
<evidence type="ECO:0000313" key="2">
    <source>
        <dbReference type="EMBL" id="GMH14337.1"/>
    </source>
</evidence>
<dbReference type="PANTHER" id="PTHR31348">
    <property type="entry name" value="EID1-LIKE F-BOX PROTEIN 2-RELATED"/>
    <property type="match status" value="1"/>
</dbReference>
<sequence>MATSQRVRHNLPYESTSNSGIFNERILVLVFESMNWDLHAVCAAAAVNQKLRAVAKRLLWRELCRHRVPRMAAELANGGGVSGAKIGGGWAALAKLLFYCCGCQQSTRHFLVRCQEPGHFMKESRFSKTSGRSFLAKRCRGDVLYMSDPCEHSAKGSNDDLGVYRGVFSGFVRSRTRACLIGRQAQLEDRVQCPYCGARVWSMTAARMVPKTAARRLGSHDGGLEYFVCINGHLHGTCWLVPLSSDDHLGNDDDDDGGSDDDGGGGGGRGDEGNRSHACTSSTGDDVVMGS</sequence>
<proteinExistence type="predicted"/>
<evidence type="ECO:0000256" key="1">
    <source>
        <dbReference type="SAM" id="MobiDB-lite"/>
    </source>
</evidence>
<name>A0AAD3XR27_NEPGR</name>